<dbReference type="InterPro" id="IPR036291">
    <property type="entry name" value="NAD(P)-bd_dom_sf"/>
</dbReference>
<sequence>MSTADPSPACGKVHILVNAAGITKRALEELIGAAVFLASDAASFVTGAVLPVDGGVLASGVNQ</sequence>
<protein>
    <submittedName>
        <fullName evidence="1">Uncharacterized protein</fullName>
    </submittedName>
</protein>
<dbReference type="Pfam" id="PF13561">
    <property type="entry name" value="adh_short_C2"/>
    <property type="match status" value="1"/>
</dbReference>
<dbReference type="AlphaFoldDB" id="A0A2U3KTC8"/>
<proteinExistence type="predicted"/>
<dbReference type="Proteomes" id="UP000238701">
    <property type="component" value="Unassembled WGS sequence"/>
</dbReference>
<reference evidence="2" key="1">
    <citation type="submission" date="2018-02" db="EMBL/GenBank/DDBJ databases">
        <authorList>
            <person name="Hausmann B."/>
        </authorList>
    </citation>
    <scope>NUCLEOTIDE SEQUENCE [LARGE SCALE GENOMIC DNA]</scope>
    <source>
        <strain evidence="2">Peat soil MAG SbA1</strain>
    </source>
</reference>
<dbReference type="SUPFAM" id="SSF51735">
    <property type="entry name" value="NAD(P)-binding Rossmann-fold domains"/>
    <property type="match status" value="1"/>
</dbReference>
<organism evidence="1 2">
    <name type="scientific">Candidatus Sulfotelmatobacter kueseliae</name>
    <dbReference type="NCBI Taxonomy" id="2042962"/>
    <lineage>
        <taxon>Bacteria</taxon>
        <taxon>Pseudomonadati</taxon>
        <taxon>Acidobacteriota</taxon>
        <taxon>Terriglobia</taxon>
        <taxon>Terriglobales</taxon>
        <taxon>Candidatus Korobacteraceae</taxon>
        <taxon>Candidatus Sulfotelmatobacter</taxon>
    </lineage>
</organism>
<dbReference type="EMBL" id="OMOD01000141">
    <property type="protein sequence ID" value="SPF42819.1"/>
    <property type="molecule type" value="Genomic_DNA"/>
</dbReference>
<gene>
    <name evidence="1" type="ORF">SBA1_470044</name>
</gene>
<accession>A0A2U3KTC8</accession>
<dbReference type="Gene3D" id="3.40.50.720">
    <property type="entry name" value="NAD(P)-binding Rossmann-like Domain"/>
    <property type="match status" value="1"/>
</dbReference>
<name>A0A2U3KTC8_9BACT</name>
<evidence type="ECO:0000313" key="2">
    <source>
        <dbReference type="Proteomes" id="UP000238701"/>
    </source>
</evidence>
<evidence type="ECO:0000313" key="1">
    <source>
        <dbReference type="EMBL" id="SPF42819.1"/>
    </source>
</evidence>
<dbReference type="InterPro" id="IPR002347">
    <property type="entry name" value="SDR_fam"/>
</dbReference>